<dbReference type="RefSeq" id="WP_076734248.1">
    <property type="nucleotide sequence ID" value="NZ_CP019352.1"/>
</dbReference>
<dbReference type="KEGG" id="lvn:BWR22_13875"/>
<dbReference type="Pfam" id="PF03009">
    <property type="entry name" value="GDPD"/>
    <property type="match status" value="1"/>
</dbReference>
<dbReference type="GO" id="GO:0006629">
    <property type="term" value="P:lipid metabolic process"/>
    <property type="evidence" value="ECO:0007669"/>
    <property type="project" value="InterPro"/>
</dbReference>
<proteinExistence type="predicted"/>
<dbReference type="SUPFAM" id="SSF51695">
    <property type="entry name" value="PLC-like phosphodiesterases"/>
    <property type="match status" value="1"/>
</dbReference>
<dbReference type="InterPro" id="IPR017946">
    <property type="entry name" value="PLC-like_Pdiesterase_TIM-brl"/>
</dbReference>
<reference evidence="2 3" key="1">
    <citation type="submission" date="2017-01" db="EMBL/GenBank/DDBJ databases">
        <title>Complete genome of Lacinutrix venerupis DOK2-8 isolated from seawater in Dokdo.</title>
        <authorList>
            <person name="Chi W.-J."/>
            <person name="Kim J.H."/>
        </authorList>
    </citation>
    <scope>NUCLEOTIDE SEQUENCE [LARGE SCALE GENOMIC DNA]</scope>
    <source>
        <strain evidence="2 3">DOK2-8</strain>
    </source>
</reference>
<dbReference type="PANTHER" id="PTHR46211">
    <property type="entry name" value="GLYCEROPHOSPHORYL DIESTER PHOSPHODIESTERASE"/>
    <property type="match status" value="1"/>
</dbReference>
<dbReference type="InterPro" id="IPR030395">
    <property type="entry name" value="GP_PDE_dom"/>
</dbReference>
<organism evidence="2 3">
    <name type="scientific">Lacinutrix venerupis</name>
    <dbReference type="NCBI Taxonomy" id="1486034"/>
    <lineage>
        <taxon>Bacteria</taxon>
        <taxon>Pseudomonadati</taxon>
        <taxon>Bacteroidota</taxon>
        <taxon>Flavobacteriia</taxon>
        <taxon>Flavobacteriales</taxon>
        <taxon>Flavobacteriaceae</taxon>
        <taxon>Lacinutrix</taxon>
    </lineage>
</organism>
<dbReference type="Gene3D" id="3.20.20.190">
    <property type="entry name" value="Phosphatidylinositol (PI) phosphodiesterase"/>
    <property type="match status" value="1"/>
</dbReference>
<feature type="domain" description="GP-PDE" evidence="1">
    <location>
        <begin position="6"/>
        <end position="230"/>
    </location>
</feature>
<dbReference type="Proteomes" id="UP000187506">
    <property type="component" value="Chromosome"/>
</dbReference>
<evidence type="ECO:0000313" key="3">
    <source>
        <dbReference type="Proteomes" id="UP000187506"/>
    </source>
</evidence>
<gene>
    <name evidence="2" type="ORF">BWR22_13875</name>
</gene>
<accession>A0AAC9PXS3</accession>
<evidence type="ECO:0000313" key="2">
    <source>
        <dbReference type="EMBL" id="APY01346.1"/>
    </source>
</evidence>
<name>A0AAC9PXS3_9FLAO</name>
<keyword evidence="3" id="KW-1185">Reference proteome</keyword>
<dbReference type="GO" id="GO:0008081">
    <property type="term" value="F:phosphoric diester hydrolase activity"/>
    <property type="evidence" value="ECO:0007669"/>
    <property type="project" value="InterPro"/>
</dbReference>
<dbReference type="PROSITE" id="PS51704">
    <property type="entry name" value="GP_PDE"/>
    <property type="match status" value="1"/>
</dbReference>
<evidence type="ECO:0000259" key="1">
    <source>
        <dbReference type="PROSITE" id="PS51704"/>
    </source>
</evidence>
<dbReference type="PANTHER" id="PTHR46211:SF14">
    <property type="entry name" value="GLYCEROPHOSPHODIESTER PHOSPHODIESTERASE"/>
    <property type="match status" value="1"/>
</dbReference>
<protein>
    <submittedName>
        <fullName evidence="2">Glycerophosphodiester phosphodiesterase</fullName>
    </submittedName>
</protein>
<sequence length="230" mass="26082">MKQNKILKFGHRGAKAYVAENTLESVLKALELGVDGVEIDVHKCKSEELVVFHDFTLDRLTNAEGEISNFNLTDLKQLQISNTYKIPTLIQVLDLVNNSCIVNIELKGKNTAFKTVTIIEDYIKNKNWNYNNIIISSFNFEELLSVYKINKKIPLGVLIESNLESAITFAKSINAVAIHPDYNMLTKSNVKKIQNNGFKVNTWTVNTVKDIEKIKSYNVNAIISDFPDRL</sequence>
<dbReference type="EMBL" id="CP019352">
    <property type="protein sequence ID" value="APY01346.1"/>
    <property type="molecule type" value="Genomic_DNA"/>
</dbReference>
<dbReference type="AlphaFoldDB" id="A0AAC9PXS3"/>